<dbReference type="PANTHER" id="PTHR33969">
    <property type="entry name" value="SEGREGATION AND CONDENSATION PROTEIN A"/>
    <property type="match status" value="1"/>
</dbReference>
<dbReference type="AlphaFoldDB" id="A0A5B8REX1"/>
<accession>A0A5B8REX1</accession>
<dbReference type="EMBL" id="MN079097">
    <property type="protein sequence ID" value="QEA05247.1"/>
    <property type="molecule type" value="Genomic_DNA"/>
</dbReference>
<evidence type="ECO:0000313" key="1">
    <source>
        <dbReference type="EMBL" id="QEA05247.1"/>
    </source>
</evidence>
<sequence length="79" mass="8645">MRQRMSDTLALLSRERFTPFTQLFTPEEGRDGVVVSFLAILELLKAGLVEIVQAEPYAPIHLRAGGGGTADAPEDDDDE</sequence>
<proteinExistence type="predicted"/>
<organism evidence="1">
    <name type="scientific">uncultured organism</name>
    <dbReference type="NCBI Taxonomy" id="155900"/>
    <lineage>
        <taxon>unclassified sequences</taxon>
        <taxon>environmental samples</taxon>
    </lineage>
</organism>
<name>A0A5B8REX1_9ZZZZ</name>
<dbReference type="PANTHER" id="PTHR33969:SF2">
    <property type="entry name" value="SEGREGATION AND CONDENSATION PROTEIN A"/>
    <property type="match status" value="1"/>
</dbReference>
<reference evidence="1" key="1">
    <citation type="submission" date="2019-06" db="EMBL/GenBank/DDBJ databases">
        <authorList>
            <person name="Murdoch R.W."/>
            <person name="Fathepure B."/>
        </authorList>
    </citation>
    <scope>NUCLEOTIDE SEQUENCE</scope>
</reference>
<protein>
    <submittedName>
        <fullName evidence="1">Segregation and condensation protein A</fullName>
    </submittedName>
</protein>
<dbReference type="InterPro" id="IPR003768">
    <property type="entry name" value="ScpA"/>
</dbReference>
<gene>
    <name evidence="1" type="primary">scpA_1</name>
    <name evidence="1" type="ORF">KBTEX_01567</name>
</gene>